<dbReference type="Pfam" id="PF14023">
    <property type="entry name" value="Bestrophin-like"/>
    <property type="match status" value="1"/>
</dbReference>
<reference evidence="2" key="1">
    <citation type="submission" date="2020-05" db="EMBL/GenBank/DDBJ databases">
        <authorList>
            <person name="Chiriac C."/>
            <person name="Salcher M."/>
            <person name="Ghai R."/>
            <person name="Kavagutti S V."/>
        </authorList>
    </citation>
    <scope>NUCLEOTIDE SEQUENCE</scope>
</reference>
<feature type="transmembrane region" description="Helical" evidence="1">
    <location>
        <begin position="43"/>
        <end position="66"/>
    </location>
</feature>
<dbReference type="AlphaFoldDB" id="A0A6J6IL17"/>
<feature type="transmembrane region" description="Helical" evidence="1">
    <location>
        <begin position="12"/>
        <end position="31"/>
    </location>
</feature>
<protein>
    <submittedName>
        <fullName evidence="2">Unannotated protein</fullName>
    </submittedName>
</protein>
<accession>A0A6J6IL17</accession>
<organism evidence="2">
    <name type="scientific">freshwater metagenome</name>
    <dbReference type="NCBI Taxonomy" id="449393"/>
    <lineage>
        <taxon>unclassified sequences</taxon>
        <taxon>metagenomes</taxon>
        <taxon>ecological metagenomes</taxon>
    </lineage>
</organism>
<sequence length="262" mass="27714">MTTLTSLDWWALFPLLLFVIATIAVVAHVVIRRFLGHHASRSVSHAAPLMPTLGALFAFLSAFVIATEWTAQSSADSTVAHIASASARLAWASTAPGAETFKIQDALSADLSYTVTTGWTQLQSGDEVGLIETESYRNLQKTVRDSAYSPAVSTPASNELLAAVDDLGATRRDLANAAGRTLPTLLLAVLALSGIILTINAVILVVESPGRSSFVVLSVVVLVSFDLALLLVLAAPFRGTLQASRAPVESVVHEIDSGFFTR</sequence>
<keyword evidence="1" id="KW-0812">Transmembrane</keyword>
<dbReference type="InterPro" id="IPR025333">
    <property type="entry name" value="DUF4239"/>
</dbReference>
<dbReference type="EMBL" id="CAEZVK010000024">
    <property type="protein sequence ID" value="CAB4625227.1"/>
    <property type="molecule type" value="Genomic_DNA"/>
</dbReference>
<proteinExistence type="predicted"/>
<evidence type="ECO:0000256" key="1">
    <source>
        <dbReference type="SAM" id="Phobius"/>
    </source>
</evidence>
<keyword evidence="1" id="KW-0472">Membrane</keyword>
<keyword evidence="1" id="KW-1133">Transmembrane helix</keyword>
<name>A0A6J6IL17_9ZZZZ</name>
<feature type="transmembrane region" description="Helical" evidence="1">
    <location>
        <begin position="185"/>
        <end position="206"/>
    </location>
</feature>
<evidence type="ECO:0000313" key="2">
    <source>
        <dbReference type="EMBL" id="CAB4625227.1"/>
    </source>
</evidence>
<feature type="transmembrane region" description="Helical" evidence="1">
    <location>
        <begin position="213"/>
        <end position="237"/>
    </location>
</feature>
<gene>
    <name evidence="2" type="ORF">UFOPK2000_00369</name>
</gene>